<dbReference type="InterPro" id="IPR042070">
    <property type="entry name" value="PucR_C-HTH_sf"/>
</dbReference>
<comment type="caution">
    <text evidence="3">The sequence shown here is derived from an EMBL/GenBank/DDBJ whole genome shotgun (WGS) entry which is preliminary data.</text>
</comment>
<evidence type="ECO:0000313" key="3">
    <source>
        <dbReference type="EMBL" id="MET3749416.1"/>
    </source>
</evidence>
<evidence type="ECO:0000259" key="1">
    <source>
        <dbReference type="Pfam" id="PF05651"/>
    </source>
</evidence>
<dbReference type="RefSeq" id="WP_257464001.1">
    <property type="nucleotide sequence ID" value="NZ_BAABXP010000001.1"/>
</dbReference>
<dbReference type="PANTHER" id="PTHR33744:SF15">
    <property type="entry name" value="CARBOHYDRATE DIACID REGULATOR"/>
    <property type="match status" value="1"/>
</dbReference>
<name>A0ABV2LYY8_9FIRM</name>
<reference evidence="3 4" key="1">
    <citation type="submission" date="2024-06" db="EMBL/GenBank/DDBJ databases">
        <title>Genomic Encyclopedia of Type Strains, Phase IV (KMG-IV): sequencing the most valuable type-strain genomes for metagenomic binning, comparative biology and taxonomic classification.</title>
        <authorList>
            <person name="Goeker M."/>
        </authorList>
    </citation>
    <scope>NUCLEOTIDE SEQUENCE [LARGE SCALE GENOMIC DNA]</scope>
    <source>
        <strain evidence="3 4">DSM 29492</strain>
    </source>
</reference>
<evidence type="ECO:0000313" key="4">
    <source>
        <dbReference type="Proteomes" id="UP001549106"/>
    </source>
</evidence>
<feature type="domain" description="PucR C-terminal helix-turn-helix" evidence="2">
    <location>
        <begin position="313"/>
        <end position="369"/>
    </location>
</feature>
<accession>A0ABV2LYY8</accession>
<dbReference type="Proteomes" id="UP001549106">
    <property type="component" value="Unassembled WGS sequence"/>
</dbReference>
<feature type="domain" description="Putative sugar diacid recognition" evidence="1">
    <location>
        <begin position="6"/>
        <end position="134"/>
    </location>
</feature>
<dbReference type="EMBL" id="JBEPMJ010000003">
    <property type="protein sequence ID" value="MET3749416.1"/>
    <property type="molecule type" value="Genomic_DNA"/>
</dbReference>
<proteinExistence type="predicted"/>
<dbReference type="InterPro" id="IPR008599">
    <property type="entry name" value="Diacid_rec"/>
</dbReference>
<dbReference type="Gene3D" id="1.10.10.2840">
    <property type="entry name" value="PucR C-terminal helix-turn-helix domain"/>
    <property type="match status" value="1"/>
</dbReference>
<dbReference type="InterPro" id="IPR051448">
    <property type="entry name" value="CdaR-like_regulators"/>
</dbReference>
<dbReference type="Pfam" id="PF05651">
    <property type="entry name" value="Diacid_rec"/>
    <property type="match status" value="1"/>
</dbReference>
<protein>
    <submittedName>
        <fullName evidence="3">Carbohydrate diacid regulator</fullName>
    </submittedName>
</protein>
<evidence type="ECO:0000259" key="2">
    <source>
        <dbReference type="Pfam" id="PF13556"/>
    </source>
</evidence>
<keyword evidence="4" id="KW-1185">Reference proteome</keyword>
<gene>
    <name evidence="3" type="ORF">ABID24_000643</name>
</gene>
<dbReference type="InterPro" id="IPR025736">
    <property type="entry name" value="PucR_C-HTH_dom"/>
</dbReference>
<organism evidence="3 4">
    <name type="scientific">Blautia caecimuris</name>
    <dbReference type="NCBI Taxonomy" id="1796615"/>
    <lineage>
        <taxon>Bacteria</taxon>
        <taxon>Bacillati</taxon>
        <taxon>Bacillota</taxon>
        <taxon>Clostridia</taxon>
        <taxon>Lachnospirales</taxon>
        <taxon>Lachnospiraceae</taxon>
        <taxon>Blautia</taxon>
    </lineage>
</organism>
<dbReference type="PANTHER" id="PTHR33744">
    <property type="entry name" value="CARBOHYDRATE DIACID REGULATOR"/>
    <property type="match status" value="1"/>
</dbReference>
<sequence>MNPYISKSLACQIVNTVSDLCGQNVNFIDCSGIIFASTNEERIGNFHEIGRQAAVSGKVIEVTETDRFTGTQQGVNLPVYHNHKVIAVIGITGNPDEIRKYAHLAERITRLLIREKELDAFHRTEAEKKNHILQGLIEHKDIHPDYLAENFSRWGIQENSRYHLIRIYIDHENTLSGSHAASHNDTAFLLPEPVIHQLFQKLGITLYTFMYPDQYLAVLEHSVFENSRHILKAFPESSGLPVQIAVGNAVPIRQISDSYDESETVLQSLLTSGRTFAEFSDLTLELILSSAPARIRSAYLSKTVSSLSDKDLNLLNTYFKCNMSLKDTCEKAFLHKNTLQYRLNQIYHRCGYNPRSFQDAVVLYMALKLSGR</sequence>
<dbReference type="Pfam" id="PF13556">
    <property type="entry name" value="HTH_30"/>
    <property type="match status" value="1"/>
</dbReference>